<reference evidence="3 4" key="1">
    <citation type="submission" date="2019-01" db="EMBL/GenBank/DDBJ databases">
        <authorList>
            <person name="Chen W.-M."/>
        </authorList>
    </citation>
    <scope>NUCLEOTIDE SEQUENCE [LARGE SCALE GENOMIC DNA]</scope>
    <source>
        <strain evidence="3 4">BBQ-12</strain>
    </source>
</reference>
<dbReference type="PROSITE" id="PS51257">
    <property type="entry name" value="PROKAR_LIPOPROTEIN"/>
    <property type="match status" value="1"/>
</dbReference>
<evidence type="ECO:0000313" key="4">
    <source>
        <dbReference type="Proteomes" id="UP000285211"/>
    </source>
</evidence>
<dbReference type="InterPro" id="IPR029050">
    <property type="entry name" value="Immunoprotect_excell_Ig-like"/>
</dbReference>
<dbReference type="Gene3D" id="2.60.40.1240">
    <property type="match status" value="1"/>
</dbReference>
<dbReference type="InterPro" id="IPR029051">
    <property type="entry name" value="DUF4352"/>
</dbReference>
<dbReference type="EMBL" id="SACJ01000001">
    <property type="protein sequence ID" value="RVT79826.1"/>
    <property type="molecule type" value="Genomic_DNA"/>
</dbReference>
<organism evidence="3 4">
    <name type="scientific">Flavobacterium sufflavum</name>
    <dbReference type="NCBI Taxonomy" id="1921138"/>
    <lineage>
        <taxon>Bacteria</taxon>
        <taxon>Pseudomonadati</taxon>
        <taxon>Bacteroidota</taxon>
        <taxon>Flavobacteriia</taxon>
        <taxon>Flavobacteriales</taxon>
        <taxon>Flavobacteriaceae</taxon>
        <taxon>Flavobacterium</taxon>
    </lineage>
</organism>
<evidence type="ECO:0000313" key="3">
    <source>
        <dbReference type="EMBL" id="RVT79826.1"/>
    </source>
</evidence>
<keyword evidence="4" id="KW-1185">Reference proteome</keyword>
<sequence>MKRILILLLIGVLVSSCYTTYQVIPKTQNYTESISFTIDKIVEGKSVATGNGSWHPSRGHKFVFVFLTLKNSLEEKQELNFDNFLLLNPRTQTQYKAEWAMLTGPINMWGKIDSKIAKGDEKKRKLVFIFPEEDKAEMLMVNNKIIDIEYAN</sequence>
<feature type="domain" description="DUF4352" evidence="2">
    <location>
        <begin position="34"/>
        <end position="145"/>
    </location>
</feature>
<dbReference type="AlphaFoldDB" id="A0A437L3D1"/>
<protein>
    <submittedName>
        <fullName evidence="3">DUF4352 domain-containing protein</fullName>
    </submittedName>
</protein>
<name>A0A437L3D1_9FLAO</name>
<evidence type="ECO:0000256" key="1">
    <source>
        <dbReference type="ARBA" id="ARBA00022729"/>
    </source>
</evidence>
<dbReference type="Pfam" id="PF11611">
    <property type="entry name" value="DUF4352"/>
    <property type="match status" value="1"/>
</dbReference>
<proteinExistence type="predicted"/>
<comment type="caution">
    <text evidence="3">The sequence shown here is derived from an EMBL/GenBank/DDBJ whole genome shotgun (WGS) entry which is preliminary data.</text>
</comment>
<keyword evidence="1" id="KW-0732">Signal</keyword>
<dbReference type="OrthoDB" id="1436884at2"/>
<accession>A0A437L3D1</accession>
<evidence type="ECO:0000259" key="2">
    <source>
        <dbReference type="Pfam" id="PF11611"/>
    </source>
</evidence>
<gene>
    <name evidence="3" type="ORF">EOD40_01565</name>
</gene>
<dbReference type="RefSeq" id="WP_128193142.1">
    <property type="nucleotide sequence ID" value="NZ_SACJ01000001.1"/>
</dbReference>
<dbReference type="Proteomes" id="UP000285211">
    <property type="component" value="Unassembled WGS sequence"/>
</dbReference>